<evidence type="ECO:0000313" key="8">
    <source>
        <dbReference type="EMBL" id="PVU89710.1"/>
    </source>
</evidence>
<dbReference type="SMART" id="SM00490">
    <property type="entry name" value="HELICc"/>
    <property type="match status" value="1"/>
</dbReference>
<dbReference type="Proteomes" id="UP000245383">
    <property type="component" value="Unassembled WGS sequence"/>
</dbReference>
<dbReference type="SMART" id="SM00487">
    <property type="entry name" value="DEXDc"/>
    <property type="match status" value="1"/>
</dbReference>
<keyword evidence="4" id="KW-0067">ATP-binding</keyword>
<feature type="region of interest" description="Disordered" evidence="5">
    <location>
        <begin position="1639"/>
        <end position="1668"/>
    </location>
</feature>
<feature type="compositionally biased region" description="Acidic residues" evidence="5">
    <location>
        <begin position="1411"/>
        <end position="1422"/>
    </location>
</feature>
<dbReference type="InterPro" id="IPR001650">
    <property type="entry name" value="Helicase_C-like"/>
</dbReference>
<feature type="compositionally biased region" description="Polar residues" evidence="5">
    <location>
        <begin position="1643"/>
        <end position="1655"/>
    </location>
</feature>
<proteinExistence type="predicted"/>
<sequence length="1668" mass="187735">MDSDLDSDLEIDESIIDLVEKLEMQALNNAAVNIDPERSFSSSMTLAPKNIHEISPLNSNFLISKHDVCNTKTNNIASEEAKNKSNESIIDYISIDSDFSDSELQHIDWDAIEINTDTKKEYNDFKQEIKPHLNTLNTSSPFIESNNSLSIPNITNQCALEENHEYNNENLLTYLYPVVEGQQIRSYQQLAIIKSLKENSLISLPTGLGKTYIATVVMANYARWFPDGICIFLAPSRPLVTQQAKACAPALWVIANQNTPSSEELKSQKMESEMNLSNEQLFSSGYKFNLNGKEISTSLICEMNGTLKPSIRKEAWETAKFVFATPQTVQNDLKTGVLSKDIIQRITMLIVDEAHRTRGGYAFGVCMDELIKHQLSYNNVDKSYDPNVNGYAEKPTKGQFRVIALTATPGSDVKSVQTIIDRLHLSYGFFRTESSMDVAQYLHGRKMVERVVKLPPWHTEIVDMLAGLTKKFFSKLSSDYSVLPMPNDVKSVVPYYVLMHTQRWSSFNSSNQSKKSLVAAVWDLALLLTRLLQVLQLLQTQGFSASYRILNQMSDEVNLSNQRGQSSTGAKLDCVSSPEFKKVLQACSYVLKRVGSNQHEFDNKEPIKQCSVNLPTELIYSHPKLGALCEIIMKHFEDNGKDTRIIVFTHFRDSVDEIIAVIKTLEPTAKPVGFVGQGKNIQNGTDTGDEYGNPEYNNTLGYSDNLNSGVLFNQGTLGNRKSSNQSFKNRTKNNQRGGFERTTRVSGNMANNSIKSTYNLSNSVSTSNNSVNDLEQNDEKLTVGKTGQNQKEQQRVLGAFSSGIFNVLVATCVAEEGLDICEVDLVVHYDAPKSPIQLLQRTGRTGRSRKGSAIVLLTNGTTEQQKYKQAISKYNSIQAQMCKPGVLKWHSDLSAKMMPDYFDIKDQNCSKAELRDWPRCVFLNISKDDMSIGKKLSQQNLLSRADIKKNFSKQEAEKKTAVKEAKILQKQQIKEQNLLKNQKKAKKIVDPKMDIDLNFDDISSSFDSNIDEKCYNTNNEPIDRISAMSKLIMNRKKTLDYAKIVEAKDVSNIITIKKSVNLELGAMVIPDSPKKVNAAESTNAFDFDSNKYDFYLLKTSKDLGIDIGSTDIIKNILVDNDEIYSNPKNELRVNESDNKPTILLKNKNLTPDYTNQDESNVLNSNEFLKKSNHYSTLETLSSNTKSPKNLHVDNSVKLVYVADTTARESNHESNLLKKDIDHENIDLAFVNTAKKANFGDFCSFSLFISSDSSNQQSPVKGYNYIPTPTIVLETPLENNCKLITEPSPLAIKNVVTNVLTSTQNSPSSIRRLNLKQNVSNPINTKLDDNKNNRKAKNIIESLVAIKNFNLPNSNPKKPTLKRKKEKKNKPAKSKGCKFVDDEAFLGDDSFDSQDDEFSAKRTAEKHANNESSDESGESQEGELNDGFIVSDSQIVFNSSQSVHKSQGTFKTPEKSHKFFSNSTFSNLDGKASFYSNEENINVNKGQNPEQEKVTRKGEQYDNYSFYRQAYNNQLTPASQIQREVKEWENRFMNRNCSSPTENRAQNTKKATNNKIWSLNGDFNLHSRNVKVDDLKVADKSKKGSLKENIAISEYEDKSECYDFSTSQSYFSSQVLYSGDEFDNLLDNEFKNKSHSVLQKDANEAQSKGNRVNIQSGRKRLQRGVKNDD</sequence>
<keyword evidence="3" id="KW-0347">Helicase</keyword>
<dbReference type="PROSITE" id="PS51194">
    <property type="entry name" value="HELICASE_CTER"/>
    <property type="match status" value="1"/>
</dbReference>
<gene>
    <name evidence="8" type="ORF">BB561_005192</name>
</gene>
<comment type="caution">
    <text evidence="8">The sequence shown here is derived from an EMBL/GenBank/DDBJ whole genome shotgun (WGS) entry which is preliminary data.</text>
</comment>
<dbReference type="PROSITE" id="PS51192">
    <property type="entry name" value="HELICASE_ATP_BIND_1"/>
    <property type="match status" value="1"/>
</dbReference>
<dbReference type="PANTHER" id="PTHR14025:SF20">
    <property type="entry name" value="FANCONI ANEMIA GROUP M PROTEIN"/>
    <property type="match status" value="1"/>
</dbReference>
<dbReference type="InterPro" id="IPR014001">
    <property type="entry name" value="Helicase_ATP-bd"/>
</dbReference>
<name>A0A2T9YBK9_9FUNG</name>
<feature type="compositionally biased region" description="Basic residues" evidence="5">
    <location>
        <begin position="1358"/>
        <end position="1374"/>
    </location>
</feature>
<dbReference type="PANTHER" id="PTHR14025">
    <property type="entry name" value="FANCONI ANEMIA GROUP M FANCM FAMILY MEMBER"/>
    <property type="match status" value="1"/>
</dbReference>
<dbReference type="InterPro" id="IPR006935">
    <property type="entry name" value="Helicase/UvrB_N"/>
</dbReference>
<dbReference type="GO" id="GO:0016787">
    <property type="term" value="F:hydrolase activity"/>
    <property type="evidence" value="ECO:0007669"/>
    <property type="project" value="UniProtKB-KW"/>
</dbReference>
<dbReference type="EMBL" id="MBFR01000302">
    <property type="protein sequence ID" value="PVU89710.1"/>
    <property type="molecule type" value="Genomic_DNA"/>
</dbReference>
<evidence type="ECO:0008006" key="10">
    <source>
        <dbReference type="Google" id="ProtNLM"/>
    </source>
</evidence>
<keyword evidence="9" id="KW-1185">Reference proteome</keyword>
<reference evidence="8 9" key="1">
    <citation type="journal article" date="2018" name="MBio">
        <title>Comparative Genomics Reveals the Core Gene Toolbox for the Fungus-Insect Symbiosis.</title>
        <authorList>
            <person name="Wang Y."/>
            <person name="Stata M."/>
            <person name="Wang W."/>
            <person name="Stajich J.E."/>
            <person name="White M.M."/>
            <person name="Moncalvo J.M."/>
        </authorList>
    </citation>
    <scope>NUCLEOTIDE SEQUENCE [LARGE SCALE GENOMIC DNA]</scope>
    <source>
        <strain evidence="8 9">SWE-8-4</strain>
    </source>
</reference>
<evidence type="ECO:0000256" key="5">
    <source>
        <dbReference type="SAM" id="MobiDB-lite"/>
    </source>
</evidence>
<feature type="compositionally biased region" description="Basic and acidic residues" evidence="5">
    <location>
        <begin position="1397"/>
        <end position="1408"/>
    </location>
</feature>
<dbReference type="Pfam" id="PF00271">
    <property type="entry name" value="Helicase_C"/>
    <property type="match status" value="1"/>
</dbReference>
<evidence type="ECO:0000256" key="3">
    <source>
        <dbReference type="ARBA" id="ARBA00022806"/>
    </source>
</evidence>
<dbReference type="GO" id="GO:0005524">
    <property type="term" value="F:ATP binding"/>
    <property type="evidence" value="ECO:0007669"/>
    <property type="project" value="UniProtKB-KW"/>
</dbReference>
<keyword evidence="1" id="KW-0547">Nucleotide-binding</keyword>
<feature type="compositionally biased region" description="Acidic residues" evidence="5">
    <location>
        <begin position="1387"/>
        <end position="1396"/>
    </location>
</feature>
<dbReference type="OrthoDB" id="164902at2759"/>
<accession>A0A2T9YBK9</accession>
<evidence type="ECO:0000313" key="9">
    <source>
        <dbReference type="Proteomes" id="UP000245383"/>
    </source>
</evidence>
<dbReference type="InterPro" id="IPR027417">
    <property type="entry name" value="P-loop_NTPase"/>
</dbReference>
<feature type="region of interest" description="Disordered" evidence="5">
    <location>
        <begin position="1349"/>
        <end position="1374"/>
    </location>
</feature>
<dbReference type="Pfam" id="PF04851">
    <property type="entry name" value="ResIII"/>
    <property type="match status" value="1"/>
</dbReference>
<dbReference type="GO" id="GO:0003677">
    <property type="term" value="F:DNA binding"/>
    <property type="evidence" value="ECO:0007669"/>
    <property type="project" value="InterPro"/>
</dbReference>
<dbReference type="SUPFAM" id="SSF52540">
    <property type="entry name" value="P-loop containing nucleoside triphosphate hydrolases"/>
    <property type="match status" value="1"/>
</dbReference>
<feature type="domain" description="Helicase ATP-binding" evidence="6">
    <location>
        <begin position="191"/>
        <end position="427"/>
    </location>
</feature>
<feature type="compositionally biased region" description="Polar residues" evidence="5">
    <location>
        <begin position="717"/>
        <end position="736"/>
    </location>
</feature>
<evidence type="ECO:0000256" key="4">
    <source>
        <dbReference type="ARBA" id="ARBA00022840"/>
    </source>
</evidence>
<dbReference type="Gene3D" id="3.40.50.300">
    <property type="entry name" value="P-loop containing nucleotide triphosphate hydrolases"/>
    <property type="match status" value="3"/>
</dbReference>
<dbReference type="STRING" id="133385.A0A2T9YBK9"/>
<organism evidence="8 9">
    <name type="scientific">Smittium simulii</name>
    <dbReference type="NCBI Taxonomy" id="133385"/>
    <lineage>
        <taxon>Eukaryota</taxon>
        <taxon>Fungi</taxon>
        <taxon>Fungi incertae sedis</taxon>
        <taxon>Zoopagomycota</taxon>
        <taxon>Kickxellomycotina</taxon>
        <taxon>Harpellomycetes</taxon>
        <taxon>Harpellales</taxon>
        <taxon>Legeriomycetaceae</taxon>
        <taxon>Smittium</taxon>
    </lineage>
</organism>
<feature type="region of interest" description="Disordered" evidence="5">
    <location>
        <begin position="1387"/>
        <end position="1422"/>
    </location>
</feature>
<evidence type="ECO:0000256" key="1">
    <source>
        <dbReference type="ARBA" id="ARBA00022741"/>
    </source>
</evidence>
<evidence type="ECO:0000259" key="7">
    <source>
        <dbReference type="PROSITE" id="PS51194"/>
    </source>
</evidence>
<feature type="region of interest" description="Disordered" evidence="5">
    <location>
        <begin position="717"/>
        <end position="743"/>
    </location>
</feature>
<evidence type="ECO:0000259" key="6">
    <source>
        <dbReference type="PROSITE" id="PS51192"/>
    </source>
</evidence>
<protein>
    <recommendedName>
        <fullName evidence="10">DNA helicase</fullName>
    </recommendedName>
</protein>
<feature type="region of interest" description="Disordered" evidence="5">
    <location>
        <begin position="676"/>
        <end position="696"/>
    </location>
</feature>
<dbReference type="GO" id="GO:0004386">
    <property type="term" value="F:helicase activity"/>
    <property type="evidence" value="ECO:0007669"/>
    <property type="project" value="UniProtKB-KW"/>
</dbReference>
<feature type="domain" description="Helicase C-terminal" evidence="7">
    <location>
        <begin position="749"/>
        <end position="894"/>
    </location>
</feature>
<evidence type="ECO:0000256" key="2">
    <source>
        <dbReference type="ARBA" id="ARBA00022801"/>
    </source>
</evidence>
<keyword evidence="2" id="KW-0378">Hydrolase</keyword>